<gene>
    <name evidence="2" type="ORF">DUI87_15564</name>
</gene>
<evidence type="ECO:0000313" key="2">
    <source>
        <dbReference type="EMBL" id="RMC06134.1"/>
    </source>
</evidence>
<name>A0A3M0K4F5_HIRRU</name>
<keyword evidence="3" id="KW-1185">Reference proteome</keyword>
<evidence type="ECO:0000256" key="1">
    <source>
        <dbReference type="SAM" id="MobiDB-lite"/>
    </source>
</evidence>
<protein>
    <submittedName>
        <fullName evidence="2">Uncharacterized protein</fullName>
    </submittedName>
</protein>
<comment type="caution">
    <text evidence="2">The sequence shown here is derived from an EMBL/GenBank/DDBJ whole genome shotgun (WGS) entry which is preliminary data.</text>
</comment>
<dbReference type="EMBL" id="QRBI01000120">
    <property type="protein sequence ID" value="RMC06134.1"/>
    <property type="molecule type" value="Genomic_DNA"/>
</dbReference>
<dbReference type="Proteomes" id="UP000269221">
    <property type="component" value="Unassembled WGS sequence"/>
</dbReference>
<feature type="compositionally biased region" description="Basic and acidic residues" evidence="1">
    <location>
        <begin position="60"/>
        <end position="80"/>
    </location>
</feature>
<feature type="region of interest" description="Disordered" evidence="1">
    <location>
        <begin position="53"/>
        <end position="95"/>
    </location>
</feature>
<dbReference type="AlphaFoldDB" id="A0A3M0K4F5"/>
<proteinExistence type="predicted"/>
<evidence type="ECO:0000313" key="3">
    <source>
        <dbReference type="Proteomes" id="UP000269221"/>
    </source>
</evidence>
<organism evidence="2 3">
    <name type="scientific">Hirundo rustica rustica</name>
    <dbReference type="NCBI Taxonomy" id="333673"/>
    <lineage>
        <taxon>Eukaryota</taxon>
        <taxon>Metazoa</taxon>
        <taxon>Chordata</taxon>
        <taxon>Craniata</taxon>
        <taxon>Vertebrata</taxon>
        <taxon>Euteleostomi</taxon>
        <taxon>Archelosauria</taxon>
        <taxon>Archosauria</taxon>
        <taxon>Dinosauria</taxon>
        <taxon>Saurischia</taxon>
        <taxon>Theropoda</taxon>
        <taxon>Coelurosauria</taxon>
        <taxon>Aves</taxon>
        <taxon>Neognathae</taxon>
        <taxon>Neoaves</taxon>
        <taxon>Telluraves</taxon>
        <taxon>Australaves</taxon>
        <taxon>Passeriformes</taxon>
        <taxon>Sylvioidea</taxon>
        <taxon>Hirundinidae</taxon>
        <taxon>Hirundo</taxon>
    </lineage>
</organism>
<sequence>MLLPHLLLREVWECEERQGRGEAPKRNRDGQIDRVDEFLGCIYGIVGRNLRGDSVPVPPERADESNSRVKERINVSESHRNLSVLDQPYQAEKRP</sequence>
<reference evidence="2 3" key="1">
    <citation type="submission" date="2018-07" db="EMBL/GenBank/DDBJ databases">
        <title>A high quality draft genome assembly of the barn swallow (H. rustica rustica).</title>
        <authorList>
            <person name="Formenti G."/>
            <person name="Chiara M."/>
            <person name="Poveda L."/>
            <person name="Francoijs K.-J."/>
            <person name="Bonisoli-Alquati A."/>
            <person name="Canova L."/>
            <person name="Gianfranceschi L."/>
            <person name="Horner D.S."/>
            <person name="Saino N."/>
        </authorList>
    </citation>
    <scope>NUCLEOTIDE SEQUENCE [LARGE SCALE GENOMIC DNA]</scope>
    <source>
        <strain evidence="2">Chelidonia</strain>
        <tissue evidence="2">Blood</tissue>
    </source>
</reference>
<accession>A0A3M0K4F5</accession>